<protein>
    <recommendedName>
        <fullName evidence="3">DUF72 domain-containing protein</fullName>
    </recommendedName>
</protein>
<dbReference type="AlphaFoldDB" id="A0A076LWK3"/>
<reference evidence="1 2" key="1">
    <citation type="journal article" date="2012" name="PLoS ONE">
        <title>Edwardsiella comparative phylogenomics reveal the new intra/inter-species taxonomic relationships, virulence evolution and niche adaptation mechanisms.</title>
        <authorList>
            <person name="Yang M."/>
            <person name="Lv Y."/>
            <person name="Xiao J."/>
            <person name="Wu H."/>
            <person name="Zheng H."/>
            <person name="Liu Q."/>
            <person name="Zhang Y."/>
            <person name="Wang Q."/>
        </authorList>
    </citation>
    <scope>NUCLEOTIDE SEQUENCE [LARGE SCALE GENOMIC DNA]</scope>
    <source>
        <strain evidence="2">080813</strain>
    </source>
</reference>
<gene>
    <name evidence="1" type="ORF">ETEE_3432</name>
</gene>
<dbReference type="InterPro" id="IPR036520">
    <property type="entry name" value="UPF0759_sf"/>
</dbReference>
<dbReference type="KEGG" id="ete:ETEE_3432"/>
<sequence>MFYLGLPQWQHAAWTKIGLHDLADYSRHFNCVEGNTTFYALPTPALVHRWRDMTHDGFRFCFKFPSAISHQAALLHCDQQIGAFYRALQPLDRRLGQLWLQLPAACGPEHLPRLWSFLDALPRGYRYGVEVRHPAFFAKGDAERALNRGLRQRAVNRVLLDSRPVHHAQPHSHAVREAQRKKPCLPAHALITADAPMVRFIGGDCPDANLRWLQPWLPRLQAWSRDATPYLFIHTPDCRDAPQQAQFLWNALSQAAIDGLPPRPDWPLQSALF</sequence>
<evidence type="ECO:0000313" key="2">
    <source>
        <dbReference type="Proteomes" id="UP000028681"/>
    </source>
</evidence>
<dbReference type="Gene3D" id="3.20.20.410">
    <property type="entry name" value="Protein of unknown function UPF0759"/>
    <property type="match status" value="1"/>
</dbReference>
<dbReference type="HOGENOM" id="CLU_046519_2_1_6"/>
<dbReference type="Proteomes" id="UP000028681">
    <property type="component" value="Chromosome"/>
</dbReference>
<dbReference type="PANTHER" id="PTHR30348:SF9">
    <property type="entry name" value="UPF0759 PROTEIN YECE"/>
    <property type="match status" value="1"/>
</dbReference>
<dbReference type="Pfam" id="PF01904">
    <property type="entry name" value="DUF72"/>
    <property type="match status" value="1"/>
</dbReference>
<dbReference type="SUPFAM" id="SSF117396">
    <property type="entry name" value="TM1631-like"/>
    <property type="match status" value="1"/>
</dbReference>
<proteinExistence type="predicted"/>
<evidence type="ECO:0008006" key="3">
    <source>
        <dbReference type="Google" id="ProtNLM"/>
    </source>
</evidence>
<dbReference type="NCBIfam" id="NF007637">
    <property type="entry name" value="PRK10302.1"/>
    <property type="match status" value="1"/>
</dbReference>
<dbReference type="GeneID" id="33940870"/>
<dbReference type="InterPro" id="IPR002763">
    <property type="entry name" value="DUF72"/>
</dbReference>
<dbReference type="EMBL" id="CP006664">
    <property type="protein sequence ID" value="AIJ09854.1"/>
    <property type="molecule type" value="Genomic_DNA"/>
</dbReference>
<dbReference type="RefSeq" id="WP_034165182.1">
    <property type="nucleotide sequence ID" value="NZ_CP006664.1"/>
</dbReference>
<evidence type="ECO:0000313" key="1">
    <source>
        <dbReference type="EMBL" id="AIJ09854.1"/>
    </source>
</evidence>
<organism evidence="1 2">
    <name type="scientific">Edwardsiella anguillarum ET080813</name>
    <dbReference type="NCBI Taxonomy" id="667120"/>
    <lineage>
        <taxon>Bacteria</taxon>
        <taxon>Pseudomonadati</taxon>
        <taxon>Pseudomonadota</taxon>
        <taxon>Gammaproteobacteria</taxon>
        <taxon>Enterobacterales</taxon>
        <taxon>Hafniaceae</taxon>
        <taxon>Edwardsiella</taxon>
    </lineage>
</organism>
<dbReference type="PANTHER" id="PTHR30348">
    <property type="entry name" value="UNCHARACTERIZED PROTEIN YECE"/>
    <property type="match status" value="1"/>
</dbReference>
<accession>A0A076LWK3</accession>
<name>A0A076LWK3_9GAMM</name>